<feature type="domain" description="Release factor glutamine methyltransferase N-terminal" evidence="5">
    <location>
        <begin position="17"/>
        <end position="86"/>
    </location>
</feature>
<evidence type="ECO:0000259" key="4">
    <source>
        <dbReference type="Pfam" id="PF13847"/>
    </source>
</evidence>
<evidence type="ECO:0000256" key="3">
    <source>
        <dbReference type="ARBA" id="ARBA00022691"/>
    </source>
</evidence>
<dbReference type="Proteomes" id="UP000437748">
    <property type="component" value="Unassembled WGS sequence"/>
</dbReference>
<keyword evidence="2 6" id="KW-0808">Transferase</keyword>
<dbReference type="AlphaFoldDB" id="A0A6N6VQW5"/>
<evidence type="ECO:0000259" key="5">
    <source>
        <dbReference type="Pfam" id="PF17827"/>
    </source>
</evidence>
<protein>
    <submittedName>
        <fullName evidence="6">Peptide chain release factor N(5)-glutamine methyltransferase</fullName>
        <ecNumber evidence="6">2.1.1.297</ecNumber>
    </submittedName>
</protein>
<dbReference type="PROSITE" id="PS00092">
    <property type="entry name" value="N6_MTASE"/>
    <property type="match status" value="1"/>
</dbReference>
<name>A0A6N6VQW5_9BACT</name>
<dbReference type="InterPro" id="IPR029063">
    <property type="entry name" value="SAM-dependent_MTases_sf"/>
</dbReference>
<dbReference type="EC" id="2.1.1.297" evidence="6"/>
<sequence>MQVIGQEKKEILWSVREILNWTTKRFSESGIETPLLDTQLLLSRVLNLSKIQLYIEIDKPLTEKERNLFRELVKKRLKGEPVSYLLNEKYWHDIKLYVDNRVLIPRPETETMLDFVLQKYKLKNEKPKVIFDLCTGSGCLAIALAKKYPEAKVVGIDLSKDAIDVCIKNAELNSVSNVTWINADVTNIDLFKMLSLEYKKADIIVSNPPYVTEEEWQKLDVGVKDFEPKIALVCDDNGLKIGKNILQNIIQFELLNKNSIFSMELAEKQPQKICNSVSKVIQINHPMWNLPLNEWFALCDYEGKDRFLVRIEQHSEIE</sequence>
<evidence type="ECO:0000256" key="2">
    <source>
        <dbReference type="ARBA" id="ARBA00022679"/>
    </source>
</evidence>
<accession>A0A6N6VQW5</accession>
<dbReference type="PANTHER" id="PTHR18895">
    <property type="entry name" value="HEMK METHYLTRANSFERASE"/>
    <property type="match status" value="1"/>
</dbReference>
<evidence type="ECO:0000313" key="7">
    <source>
        <dbReference type="Proteomes" id="UP000437748"/>
    </source>
</evidence>
<keyword evidence="7" id="KW-1185">Reference proteome</keyword>
<keyword evidence="3" id="KW-0949">S-adenosyl-L-methionine</keyword>
<organism evidence="6 7">
    <name type="scientific">Silvanigrella paludirubra</name>
    <dbReference type="NCBI Taxonomy" id="2499159"/>
    <lineage>
        <taxon>Bacteria</taxon>
        <taxon>Pseudomonadati</taxon>
        <taxon>Bdellovibrionota</taxon>
        <taxon>Oligoflexia</taxon>
        <taxon>Silvanigrellales</taxon>
        <taxon>Silvanigrellaceae</taxon>
        <taxon>Silvanigrella</taxon>
    </lineage>
</organism>
<dbReference type="OrthoDB" id="5297556at2"/>
<comment type="caution">
    <text evidence="6">The sequence shown here is derived from an EMBL/GenBank/DDBJ whole genome shotgun (WGS) entry which is preliminary data.</text>
</comment>
<gene>
    <name evidence="6" type="primary">prmC</name>
    <name evidence="6" type="ORF">GCL60_14705</name>
</gene>
<dbReference type="InterPro" id="IPR025714">
    <property type="entry name" value="Methyltranfer_dom"/>
</dbReference>
<dbReference type="NCBIfam" id="TIGR03534">
    <property type="entry name" value="RF_mod_PrmC"/>
    <property type="match status" value="1"/>
</dbReference>
<dbReference type="SUPFAM" id="SSF53335">
    <property type="entry name" value="S-adenosyl-L-methionine-dependent methyltransferases"/>
    <property type="match status" value="1"/>
</dbReference>
<dbReference type="Gene3D" id="3.40.50.150">
    <property type="entry name" value="Vaccinia Virus protein VP39"/>
    <property type="match status" value="1"/>
</dbReference>
<reference evidence="6 7" key="1">
    <citation type="submission" date="2019-10" db="EMBL/GenBank/DDBJ databases">
        <title>New species of Slilvanegrellaceae.</title>
        <authorList>
            <person name="Pitt A."/>
            <person name="Hahn M.W."/>
        </authorList>
    </citation>
    <scope>NUCLEOTIDE SEQUENCE [LARGE SCALE GENOMIC DNA]</scope>
    <source>
        <strain evidence="6 7">SP-Ram-0.45-NSY-1</strain>
    </source>
</reference>
<dbReference type="NCBIfam" id="TIGR00536">
    <property type="entry name" value="hemK_fam"/>
    <property type="match status" value="1"/>
</dbReference>
<dbReference type="InterPro" id="IPR002052">
    <property type="entry name" value="DNA_methylase_N6_adenine_CS"/>
</dbReference>
<feature type="domain" description="Methyltransferase" evidence="4">
    <location>
        <begin position="127"/>
        <end position="278"/>
    </location>
</feature>
<dbReference type="PANTHER" id="PTHR18895:SF74">
    <property type="entry name" value="MTRF1L RELEASE FACTOR GLUTAMINE METHYLTRANSFERASE"/>
    <property type="match status" value="1"/>
</dbReference>
<dbReference type="CDD" id="cd02440">
    <property type="entry name" value="AdoMet_MTases"/>
    <property type="match status" value="1"/>
</dbReference>
<dbReference type="RefSeq" id="WP_153421494.1">
    <property type="nucleotide sequence ID" value="NZ_WFLM01000005.1"/>
</dbReference>
<evidence type="ECO:0000256" key="1">
    <source>
        <dbReference type="ARBA" id="ARBA00022603"/>
    </source>
</evidence>
<dbReference type="InterPro" id="IPR050320">
    <property type="entry name" value="N5-glutamine_MTase"/>
</dbReference>
<dbReference type="GO" id="GO:0003676">
    <property type="term" value="F:nucleic acid binding"/>
    <property type="evidence" value="ECO:0007669"/>
    <property type="project" value="InterPro"/>
</dbReference>
<evidence type="ECO:0000313" key="6">
    <source>
        <dbReference type="EMBL" id="KAB8037077.1"/>
    </source>
</evidence>
<dbReference type="GO" id="GO:0102559">
    <property type="term" value="F:peptide chain release factor N(5)-glutamine methyltransferase activity"/>
    <property type="evidence" value="ECO:0007669"/>
    <property type="project" value="UniProtKB-EC"/>
</dbReference>
<keyword evidence="1 6" id="KW-0489">Methyltransferase</keyword>
<dbReference type="InterPro" id="IPR040758">
    <property type="entry name" value="PrmC_N"/>
</dbReference>
<dbReference type="EMBL" id="WFLM01000005">
    <property type="protein sequence ID" value="KAB8037077.1"/>
    <property type="molecule type" value="Genomic_DNA"/>
</dbReference>
<dbReference type="Gene3D" id="1.10.8.10">
    <property type="entry name" value="DNA helicase RuvA subunit, C-terminal domain"/>
    <property type="match status" value="1"/>
</dbReference>
<dbReference type="Pfam" id="PF13847">
    <property type="entry name" value="Methyltransf_31"/>
    <property type="match status" value="1"/>
</dbReference>
<dbReference type="GO" id="GO:0032259">
    <property type="term" value="P:methylation"/>
    <property type="evidence" value="ECO:0007669"/>
    <property type="project" value="UniProtKB-KW"/>
</dbReference>
<dbReference type="InterPro" id="IPR019874">
    <property type="entry name" value="RF_methyltr_PrmC"/>
</dbReference>
<dbReference type="InterPro" id="IPR004556">
    <property type="entry name" value="HemK-like"/>
</dbReference>
<proteinExistence type="predicted"/>
<dbReference type="Pfam" id="PF17827">
    <property type="entry name" value="PrmC_N"/>
    <property type="match status" value="1"/>
</dbReference>